<dbReference type="CDD" id="cd16831">
    <property type="entry name" value="HemS-like_C"/>
    <property type="match status" value="1"/>
</dbReference>
<reference evidence="2 3" key="1">
    <citation type="submission" date="2021-07" db="EMBL/GenBank/DDBJ databases">
        <title>A novel Jannaschia species isolated from marine dinoflagellate Ceratoperidinium margalefii.</title>
        <authorList>
            <person name="Jiang Y."/>
            <person name="Li Z."/>
        </authorList>
    </citation>
    <scope>NUCLEOTIDE SEQUENCE [LARGE SCALE GENOMIC DNA]</scope>
    <source>
        <strain evidence="2 3">J12C1-MA-4</strain>
    </source>
</reference>
<dbReference type="KEGG" id="gce:KYE46_13575"/>
<keyword evidence="3" id="KW-1185">Reference proteome</keyword>
<evidence type="ECO:0000313" key="3">
    <source>
        <dbReference type="Proteomes" id="UP000825009"/>
    </source>
</evidence>
<sequence length="351" mass="38350">MSARELHFPEAIRAEVLDKPKARPRELADSLGISEGALVAAHVGHGATPLQAAPNDLIPAVCGLGEVMALTRNESAVHEKIGVYDNFHAGDHASMVLTENIDLRMFPKHWVHAFAVEKQVDGATRRSIQVFDAAGDAVHKVILRDGSDVDAWHKLLRELEGPEAAPAFAEREPVEGPKGDAAKADILRQEWAKMTDTHQFLRLTSKLKMNRLGAYRIAGAPFAEALEPSALDTALRAIAEDEAPIMLFVGNRGCIQIHSGPIFELMPMGPWQNVMDPGFNLHLRADHVAEVWLVEKPTKRGPALSIEAFDAQGMLILQCFGQRKEGIEDNTARFRAIAETLPSLAAEEVLA</sequence>
<dbReference type="Proteomes" id="UP000825009">
    <property type="component" value="Chromosome"/>
</dbReference>
<dbReference type="RefSeq" id="WP_219001185.1">
    <property type="nucleotide sequence ID" value="NZ_CP079194.1"/>
</dbReference>
<dbReference type="CDD" id="cd16830">
    <property type="entry name" value="HemS-like_N"/>
    <property type="match status" value="1"/>
</dbReference>
<dbReference type="InterPro" id="IPR007845">
    <property type="entry name" value="HemS/ChuX_dom"/>
</dbReference>
<dbReference type="AlphaFoldDB" id="A0A8F6TW20"/>
<protein>
    <submittedName>
        <fullName evidence="2">Hemin-degrading factor</fullName>
    </submittedName>
</protein>
<dbReference type="Pfam" id="PF05171">
    <property type="entry name" value="HemS"/>
    <property type="match status" value="2"/>
</dbReference>
<name>A0A8F6TW20_9RHOB</name>
<evidence type="ECO:0000313" key="2">
    <source>
        <dbReference type="EMBL" id="QXT38954.1"/>
    </source>
</evidence>
<gene>
    <name evidence="2" type="ORF">KYE46_13575</name>
</gene>
<feature type="domain" description="Haemin-degrading HemS/ChuX" evidence="1">
    <location>
        <begin position="32"/>
        <end position="159"/>
    </location>
</feature>
<accession>A0A8F6TW20</accession>
<dbReference type="GO" id="GO:0006826">
    <property type="term" value="P:iron ion transport"/>
    <property type="evidence" value="ECO:0007669"/>
    <property type="project" value="InterPro"/>
</dbReference>
<feature type="domain" description="Haemin-degrading HemS/ChuX" evidence="1">
    <location>
        <begin position="208"/>
        <end position="341"/>
    </location>
</feature>
<evidence type="ECO:0000259" key="1">
    <source>
        <dbReference type="Pfam" id="PF05171"/>
    </source>
</evidence>
<proteinExistence type="predicted"/>
<dbReference type="EMBL" id="CP079194">
    <property type="protein sequence ID" value="QXT38954.1"/>
    <property type="molecule type" value="Genomic_DNA"/>
</dbReference>
<organism evidence="2 3">
    <name type="scientific">Gymnodinialimonas ceratoperidinii</name>
    <dbReference type="NCBI Taxonomy" id="2856823"/>
    <lineage>
        <taxon>Bacteria</taxon>
        <taxon>Pseudomonadati</taxon>
        <taxon>Pseudomonadota</taxon>
        <taxon>Alphaproteobacteria</taxon>
        <taxon>Rhodobacterales</taxon>
        <taxon>Paracoccaceae</taxon>
        <taxon>Gymnodinialimonas</taxon>
    </lineage>
</organism>